<accession>A0A1I8FUN7</accession>
<evidence type="ECO:0000256" key="1">
    <source>
        <dbReference type="SAM" id="MobiDB-lite"/>
    </source>
</evidence>
<protein>
    <submittedName>
        <fullName evidence="3">DUF4042 domain-containing protein</fullName>
    </submittedName>
</protein>
<feature type="region of interest" description="Disordered" evidence="1">
    <location>
        <begin position="413"/>
        <end position="446"/>
    </location>
</feature>
<evidence type="ECO:0000313" key="2">
    <source>
        <dbReference type="Proteomes" id="UP000095280"/>
    </source>
</evidence>
<organism evidence="2 3">
    <name type="scientific">Macrostomum lignano</name>
    <dbReference type="NCBI Taxonomy" id="282301"/>
    <lineage>
        <taxon>Eukaryota</taxon>
        <taxon>Metazoa</taxon>
        <taxon>Spiralia</taxon>
        <taxon>Lophotrochozoa</taxon>
        <taxon>Platyhelminthes</taxon>
        <taxon>Rhabditophora</taxon>
        <taxon>Macrostomorpha</taxon>
        <taxon>Macrostomida</taxon>
        <taxon>Macrostomidae</taxon>
        <taxon>Macrostomum</taxon>
    </lineage>
</organism>
<dbReference type="WBParaSite" id="maker-unitig_9984-snap-gene-0.2-mRNA-1">
    <property type="protein sequence ID" value="maker-unitig_9984-snap-gene-0.2-mRNA-1"/>
    <property type="gene ID" value="maker-unitig_9984-snap-gene-0.2"/>
</dbReference>
<keyword evidence="2" id="KW-1185">Reference proteome</keyword>
<sequence>RTGRPSPRLAGLVATAHMDSVLERLAAYARAATPRAGAAGGRPHRGLPEEGTRPAARRLRKGCRCCCLRAGGQAPKHLLVSRLETDIMRHLRPYLAAKDGGGRESKRALLETLALVAEAPAGQAGYELKERGPRCSMYLQRCSTPRRHRRCTTRTSSPTCASPPCAPSATSAAPPAAGRLRGRRPSARAARSPSSRCPDGGVKKAKFRRGTEARVTSAVEAAAQLLETLLMEGRTWQQLERLLRLLLDEFVRRGLCRTWSGSGRCTWPSGCWPPSTSTCWTAWTGRPSRYPGPGPGRPGWRPVVPGSPIRAIPVRELGLRCIELLLKLSLSTTSRRKSVNISSSVSVISERLHRSDSNVMPCRMSASLACGCWSRGRSSPASSPACVDGLREPRTDCASAACVLLGNAVSPAARAVQRSRQPRRAHGHGARPARPGCPGPHRPAARRQVAVQHHLLPVLNCLLHKDLPWPDSDRTVAQLASVDAINAHHSTGHAHQRAALRGEGGQPKGGHEAAAQATVTAIGILSEPECSADAVLGQFYRLLLALSPGRQRALLHSGANPEAIQLALRRFLAGSGCHEVLEDVTWAELRRGANWQAA</sequence>
<feature type="compositionally biased region" description="Low complexity" evidence="1">
    <location>
        <begin position="153"/>
        <end position="179"/>
    </location>
</feature>
<dbReference type="AlphaFoldDB" id="A0A1I8FUN7"/>
<feature type="region of interest" description="Disordered" evidence="1">
    <location>
        <begin position="34"/>
        <end position="53"/>
    </location>
</feature>
<feature type="compositionally biased region" description="Basic residues" evidence="1">
    <location>
        <begin position="420"/>
        <end position="431"/>
    </location>
</feature>
<dbReference type="Proteomes" id="UP000095280">
    <property type="component" value="Unplaced"/>
</dbReference>
<evidence type="ECO:0000313" key="3">
    <source>
        <dbReference type="WBParaSite" id="maker-unitig_9984-snap-gene-0.2-mRNA-1"/>
    </source>
</evidence>
<proteinExistence type="predicted"/>
<feature type="compositionally biased region" description="Low complexity" evidence="1">
    <location>
        <begin position="187"/>
        <end position="196"/>
    </location>
</feature>
<name>A0A1I8FUN7_9PLAT</name>
<feature type="region of interest" description="Disordered" evidence="1">
    <location>
        <begin position="150"/>
        <end position="205"/>
    </location>
</feature>
<reference evidence="3" key="1">
    <citation type="submission" date="2016-11" db="UniProtKB">
        <authorList>
            <consortium name="WormBaseParasite"/>
        </authorList>
    </citation>
    <scope>IDENTIFICATION</scope>
</reference>